<name>A0A8H6N704_9PEZI</name>
<reference evidence="3" key="1">
    <citation type="journal article" date="2020" name="Phytopathology">
        <title>Genome Sequence Resources of Colletotrichum truncatum, C. plurivorum, C. musicola, and C. sojae: Four Species Pathogenic to Soybean (Glycine max).</title>
        <authorList>
            <person name="Rogerio F."/>
            <person name="Boufleur T.R."/>
            <person name="Ciampi-Guillardi M."/>
            <person name="Sukno S.A."/>
            <person name="Thon M.R."/>
            <person name="Massola Junior N.S."/>
            <person name="Baroncelli R."/>
        </authorList>
    </citation>
    <scope>NUCLEOTIDE SEQUENCE</scope>
    <source>
        <strain evidence="3">LFN00145</strain>
    </source>
</reference>
<comment type="caution">
    <text evidence="3">The sequence shown here is derived from an EMBL/GenBank/DDBJ whole genome shotgun (WGS) entry which is preliminary data.</text>
</comment>
<keyword evidence="4" id="KW-1185">Reference proteome</keyword>
<dbReference type="EMBL" id="WIGO01000250">
    <property type="protein sequence ID" value="KAF6821973.1"/>
    <property type="molecule type" value="Genomic_DNA"/>
</dbReference>
<dbReference type="Gene3D" id="3.90.230.10">
    <property type="entry name" value="Creatinase/methionine aminopeptidase superfamily"/>
    <property type="match status" value="1"/>
</dbReference>
<keyword evidence="1" id="KW-0732">Signal</keyword>
<feature type="signal peptide" evidence="1">
    <location>
        <begin position="1"/>
        <end position="19"/>
    </location>
</feature>
<dbReference type="Proteomes" id="UP000654918">
    <property type="component" value="Unassembled WGS sequence"/>
</dbReference>
<evidence type="ECO:0000313" key="3">
    <source>
        <dbReference type="EMBL" id="KAF6821973.1"/>
    </source>
</evidence>
<accession>A0A8H6N704</accession>
<dbReference type="GO" id="GO:0004177">
    <property type="term" value="F:aminopeptidase activity"/>
    <property type="evidence" value="ECO:0007669"/>
    <property type="project" value="UniProtKB-KW"/>
</dbReference>
<proteinExistence type="predicted"/>
<evidence type="ECO:0000256" key="1">
    <source>
        <dbReference type="SAM" id="SignalP"/>
    </source>
</evidence>
<dbReference type="SUPFAM" id="SSF55920">
    <property type="entry name" value="Creatinase/aminopeptidase"/>
    <property type="match status" value="1"/>
</dbReference>
<keyword evidence="3" id="KW-0378">Hydrolase</keyword>
<keyword evidence="3" id="KW-0031">Aminopeptidase</keyword>
<evidence type="ECO:0000259" key="2">
    <source>
        <dbReference type="Pfam" id="PF00557"/>
    </source>
</evidence>
<dbReference type="InterPro" id="IPR000994">
    <property type="entry name" value="Pept_M24"/>
</dbReference>
<organism evidence="3 4">
    <name type="scientific">Colletotrichum plurivorum</name>
    <dbReference type="NCBI Taxonomy" id="2175906"/>
    <lineage>
        <taxon>Eukaryota</taxon>
        <taxon>Fungi</taxon>
        <taxon>Dikarya</taxon>
        <taxon>Ascomycota</taxon>
        <taxon>Pezizomycotina</taxon>
        <taxon>Sordariomycetes</taxon>
        <taxon>Hypocreomycetidae</taxon>
        <taxon>Glomerellales</taxon>
        <taxon>Glomerellaceae</taxon>
        <taxon>Colletotrichum</taxon>
        <taxon>Colletotrichum orchidearum species complex</taxon>
    </lineage>
</organism>
<feature type="domain" description="Peptidase M24" evidence="2">
    <location>
        <begin position="197"/>
        <end position="406"/>
    </location>
</feature>
<protein>
    <submittedName>
        <fullName evidence="3">Xaa-Pro aminopeptidase family enzyme</fullName>
    </submittedName>
</protein>
<gene>
    <name evidence="3" type="ORF">CPLU01_12306</name>
</gene>
<evidence type="ECO:0000313" key="4">
    <source>
        <dbReference type="Proteomes" id="UP000654918"/>
    </source>
</evidence>
<keyword evidence="3" id="KW-0645">Protease</keyword>
<dbReference type="AlphaFoldDB" id="A0A8H6N704"/>
<sequence length="458" mass="50491">MHWLTPLISAALLHQPTLADPQPKYNPLPPLREQARIQDAWTAERKKTIPDLLKKHGVDAWITSQREYGEETVFWSLKQATTFSARRRTTCLYLASPLPSGAFAGSDPGQPGCIVGWTTDVWEALKPLLEAADPASIAIDAAPEISFAGGLRAGEYSAMASGLGGFWASRMVSKPEIAVEFIASQPVSKIPRYKEIMETAWAMIARGFSAEAVTPGVTTTEDLEWWFREEIIAHNFSTWFQPSVSVVDEASPFGASMNDLGAGVDAMGGDAGGGRVIQYGDMLHVDFGLTAMGLNTDTQHLGYVLRPGEDDVPESLKEGLRKGNKVQDIVRRNIAVGKTGNEMLTAVTGEMREAGIEGRVYTHPIGDWGHSAGPVIGMTNMQEYVPATGELAAIPSMWFSVELYVEHYVPERNKTLWFAQEEDVYWAGEREGWQWVYARQEEFHLIKAAGKQDVMEEL</sequence>
<dbReference type="Pfam" id="PF00557">
    <property type="entry name" value="Peptidase_M24"/>
    <property type="match status" value="1"/>
</dbReference>
<dbReference type="InterPro" id="IPR036005">
    <property type="entry name" value="Creatinase/aminopeptidase-like"/>
</dbReference>
<feature type="chain" id="PRO_5034002348" evidence="1">
    <location>
        <begin position="20"/>
        <end position="458"/>
    </location>
</feature>